<feature type="non-terminal residue" evidence="1">
    <location>
        <position position="1"/>
    </location>
</feature>
<dbReference type="EMBL" id="CAJVQC010000551">
    <property type="protein sequence ID" value="CAG8473934.1"/>
    <property type="molecule type" value="Genomic_DNA"/>
</dbReference>
<comment type="caution">
    <text evidence="1">The sequence shown here is derived from an EMBL/GenBank/DDBJ whole genome shotgun (WGS) entry which is preliminary data.</text>
</comment>
<sequence length="149" mass="17264">STTYGNNIRQDMCFPMDYKIPELCREPKGLREILKERKLWRDGMKLKCKGGCKERSINCCARTAMANQPDFKAQCGKLKEAIILVGHKVIFYPKFHCELNYIENFWGSAKRYSRSYCDYTWEGLKKTESQALASVPLSEIKSKTTSLRC</sequence>
<protein>
    <submittedName>
        <fullName evidence="1">14665_t:CDS:1</fullName>
    </submittedName>
</protein>
<name>A0ACA9KJG6_9GLOM</name>
<keyword evidence="2" id="KW-1185">Reference proteome</keyword>
<gene>
    <name evidence="1" type="ORF">RPERSI_LOCUS700</name>
</gene>
<accession>A0ACA9KJG6</accession>
<reference evidence="1" key="1">
    <citation type="submission" date="2021-06" db="EMBL/GenBank/DDBJ databases">
        <authorList>
            <person name="Kallberg Y."/>
            <person name="Tangrot J."/>
            <person name="Rosling A."/>
        </authorList>
    </citation>
    <scope>NUCLEOTIDE SEQUENCE</scope>
    <source>
        <strain evidence="1">MA461A</strain>
    </source>
</reference>
<evidence type="ECO:0000313" key="1">
    <source>
        <dbReference type="EMBL" id="CAG8473934.1"/>
    </source>
</evidence>
<dbReference type="Proteomes" id="UP000789920">
    <property type="component" value="Unassembled WGS sequence"/>
</dbReference>
<proteinExistence type="predicted"/>
<evidence type="ECO:0000313" key="2">
    <source>
        <dbReference type="Proteomes" id="UP000789920"/>
    </source>
</evidence>
<organism evidence="1 2">
    <name type="scientific">Racocetra persica</name>
    <dbReference type="NCBI Taxonomy" id="160502"/>
    <lineage>
        <taxon>Eukaryota</taxon>
        <taxon>Fungi</taxon>
        <taxon>Fungi incertae sedis</taxon>
        <taxon>Mucoromycota</taxon>
        <taxon>Glomeromycotina</taxon>
        <taxon>Glomeromycetes</taxon>
        <taxon>Diversisporales</taxon>
        <taxon>Gigasporaceae</taxon>
        <taxon>Racocetra</taxon>
    </lineage>
</organism>